<evidence type="ECO:0000256" key="1">
    <source>
        <dbReference type="SAM" id="MobiDB-lite"/>
    </source>
</evidence>
<dbReference type="Proteomes" id="UP000250235">
    <property type="component" value="Unassembled WGS sequence"/>
</dbReference>
<gene>
    <name evidence="2" type="ORF">F511_21780</name>
</gene>
<feature type="compositionally biased region" description="Polar residues" evidence="1">
    <location>
        <begin position="466"/>
        <end position="475"/>
    </location>
</feature>
<sequence>MASSLISSSLHITFESVFDMDDAGIVQMFESFIATGLKEFLGCPAVFYEAALAEFFQNGSVRDGMVVSTIGGTTVEISKDIFTVAFELPMEGLTDLSEVPKDLVFDVRSLFSESKEQVGISCLKMEMKIEYRLLSDILAKTIYVKAASFDAVTRKRFFFMTAITFDVKVNWSRLLFDILKDMVTPGSRQEKWYAIQICVLLKNVSGLDLGDSKAFPSPRILTEKIVHRYVVINEKVGAEEVTDEPRVKKAPKTKAASKKRPADVVATKPVVKKKRTTKQRPVSSEDTLEIMAVALEVVQLQTIEPTPVEESILEEQREATSAVPIDEETTIEEKPAVEVAAESDVQEPFDESVDEQVAESIADEETIVENIVEKVDEPISLPAEADVVNKGISTADDVDVIIDQILAETAKIGKYEDDQDAVYNPSHSDVGSVHSCAPSPLEACQELLIVRATSGTGDHSPPSFDPRTSQQLNGKSTTEYVATLSTRRIGEMRVRNHRSPSHPDLNNKSKFYLNDATHGRRQQLHDLTLDNNSFQEWYRKEELLERSPTLPCTHQTMAGNDGNLLEKLPVNSTRVRRIEVDNQDNISLNMLTSLAPQNVVASTNLNDVLTNQSNHCRQQPIQITTRANSTAKLTSAIATPTHNNRKHDITMSADRYLPAVVVLRIWSTTENSTPSSVCTRKRDEIYHGLNLLVELVGTSPTTTAPDSGRRWPTGGGARWAAAMREKGGRGAASALGITDSACKNQLVMVSVQYGPFNTYIPIRSTTIGKSRVSKDPIAGHLSCRVSMTFRVVRTNQYNQDLGLIHSTNGNHLESPNEGSSIDHQVTIHLHAQNITMFPTNETWYFTSQMLVSSSGGLILILTAQSTRNEFRIHSDY</sequence>
<name>A0A2Z7DCW5_9LAMI</name>
<dbReference type="OrthoDB" id="2011474at2759"/>
<feature type="region of interest" description="Disordered" evidence="1">
    <location>
        <begin position="454"/>
        <end position="475"/>
    </location>
</feature>
<evidence type="ECO:0000313" key="2">
    <source>
        <dbReference type="EMBL" id="KZV57729.1"/>
    </source>
</evidence>
<reference evidence="2 3" key="1">
    <citation type="journal article" date="2015" name="Proc. Natl. Acad. Sci. U.S.A.">
        <title>The resurrection genome of Boea hygrometrica: A blueprint for survival of dehydration.</title>
        <authorList>
            <person name="Xiao L."/>
            <person name="Yang G."/>
            <person name="Zhang L."/>
            <person name="Yang X."/>
            <person name="Zhao S."/>
            <person name="Ji Z."/>
            <person name="Zhou Q."/>
            <person name="Hu M."/>
            <person name="Wang Y."/>
            <person name="Chen M."/>
            <person name="Xu Y."/>
            <person name="Jin H."/>
            <person name="Xiao X."/>
            <person name="Hu G."/>
            <person name="Bao F."/>
            <person name="Hu Y."/>
            <person name="Wan P."/>
            <person name="Li L."/>
            <person name="Deng X."/>
            <person name="Kuang T."/>
            <person name="Xiang C."/>
            <person name="Zhu J.K."/>
            <person name="Oliver M.J."/>
            <person name="He Y."/>
        </authorList>
    </citation>
    <scope>NUCLEOTIDE SEQUENCE [LARGE SCALE GENOMIC DNA]</scope>
    <source>
        <strain evidence="3">cv. XS01</strain>
    </source>
</reference>
<accession>A0A2Z7DCW5</accession>
<organism evidence="2 3">
    <name type="scientific">Dorcoceras hygrometricum</name>
    <dbReference type="NCBI Taxonomy" id="472368"/>
    <lineage>
        <taxon>Eukaryota</taxon>
        <taxon>Viridiplantae</taxon>
        <taxon>Streptophyta</taxon>
        <taxon>Embryophyta</taxon>
        <taxon>Tracheophyta</taxon>
        <taxon>Spermatophyta</taxon>
        <taxon>Magnoliopsida</taxon>
        <taxon>eudicotyledons</taxon>
        <taxon>Gunneridae</taxon>
        <taxon>Pentapetalae</taxon>
        <taxon>asterids</taxon>
        <taxon>lamiids</taxon>
        <taxon>Lamiales</taxon>
        <taxon>Gesneriaceae</taxon>
        <taxon>Didymocarpoideae</taxon>
        <taxon>Trichosporeae</taxon>
        <taxon>Loxocarpinae</taxon>
        <taxon>Dorcoceras</taxon>
    </lineage>
</organism>
<keyword evidence="3" id="KW-1185">Reference proteome</keyword>
<protein>
    <recommendedName>
        <fullName evidence="4">Dystroglycan-like</fullName>
    </recommendedName>
</protein>
<evidence type="ECO:0000313" key="3">
    <source>
        <dbReference type="Proteomes" id="UP000250235"/>
    </source>
</evidence>
<proteinExistence type="predicted"/>
<evidence type="ECO:0008006" key="4">
    <source>
        <dbReference type="Google" id="ProtNLM"/>
    </source>
</evidence>
<dbReference type="EMBL" id="KQ987264">
    <property type="protein sequence ID" value="KZV57729.1"/>
    <property type="molecule type" value="Genomic_DNA"/>
</dbReference>
<dbReference type="AlphaFoldDB" id="A0A2Z7DCW5"/>